<dbReference type="GO" id="GO:0008270">
    <property type="term" value="F:zinc ion binding"/>
    <property type="evidence" value="ECO:0007669"/>
    <property type="project" value="UniProtKB-KW"/>
</dbReference>
<dbReference type="InterPro" id="IPR050527">
    <property type="entry name" value="Snail/Krueppel_Znf"/>
</dbReference>
<organism evidence="14 15">
    <name type="scientific">Clydaea vesicula</name>
    <dbReference type="NCBI Taxonomy" id="447962"/>
    <lineage>
        <taxon>Eukaryota</taxon>
        <taxon>Fungi</taxon>
        <taxon>Fungi incertae sedis</taxon>
        <taxon>Chytridiomycota</taxon>
        <taxon>Chytridiomycota incertae sedis</taxon>
        <taxon>Chytridiomycetes</taxon>
        <taxon>Lobulomycetales</taxon>
        <taxon>Lobulomycetaceae</taxon>
        <taxon>Clydaea</taxon>
    </lineage>
</organism>
<feature type="domain" description="C2H2-type" evidence="13">
    <location>
        <begin position="420"/>
        <end position="457"/>
    </location>
</feature>
<keyword evidence="15" id="KW-1185">Reference proteome</keyword>
<dbReference type="FunFam" id="3.30.160.60:FF:000446">
    <property type="entry name" value="Zinc finger protein"/>
    <property type="match status" value="1"/>
</dbReference>
<evidence type="ECO:0000256" key="10">
    <source>
        <dbReference type="ARBA" id="ARBA00023242"/>
    </source>
</evidence>
<feature type="domain" description="C2H2-type" evidence="13">
    <location>
        <begin position="486"/>
        <end position="513"/>
    </location>
</feature>
<dbReference type="SUPFAM" id="SSF57667">
    <property type="entry name" value="beta-beta-alpha zinc fingers"/>
    <property type="match status" value="1"/>
</dbReference>
<protein>
    <recommendedName>
        <fullName evidence="13">C2H2-type domain-containing protein</fullName>
    </recommendedName>
</protein>
<feature type="domain" description="C2H2-type" evidence="13">
    <location>
        <begin position="458"/>
        <end position="485"/>
    </location>
</feature>
<proteinExistence type="inferred from homology"/>
<feature type="region of interest" description="Disordered" evidence="12">
    <location>
        <begin position="375"/>
        <end position="403"/>
    </location>
</feature>
<comment type="similarity">
    <text evidence="2">Belongs to the krueppel C2H2-type zinc-finger protein family.</text>
</comment>
<keyword evidence="5 11" id="KW-0863">Zinc-finger</keyword>
<dbReference type="SMART" id="SM00355">
    <property type="entry name" value="ZnF_C2H2"/>
    <property type="match status" value="3"/>
</dbReference>
<keyword evidence="3" id="KW-0479">Metal-binding</keyword>
<dbReference type="GO" id="GO:0000978">
    <property type="term" value="F:RNA polymerase II cis-regulatory region sequence-specific DNA binding"/>
    <property type="evidence" value="ECO:0007669"/>
    <property type="project" value="TreeGrafter"/>
</dbReference>
<evidence type="ECO:0000256" key="1">
    <source>
        <dbReference type="ARBA" id="ARBA00004123"/>
    </source>
</evidence>
<evidence type="ECO:0000259" key="13">
    <source>
        <dbReference type="PROSITE" id="PS50157"/>
    </source>
</evidence>
<sequence length="567" mass="63821">MITSVENEFSVKTLEQNYNLANYQNYNQNDNFKSTQIKKGSELLNITSTNPTMNENQNIVDITTEFLLNQFLSSPQTGLTDTWTGINESALQQTNQRDPLYATLNKPLPVNFKPVQEAQTMKEQNVLFSPPKSLLNQPSKSCVGFTQIRQSVNSSPATNLINSPCQQVSPYFSTPTQQQQGFESLARSPQFPIDPRMRRNSVNMSVNNLVHNFNQNLQVRTPQQNLLLSPVRPLIVNGSSPLIGTAGNLFSPPQQPLYSPFIQYMNTPEIFAIPSPSPFLQALSSPNFNVNTNGGVGGINVEEDSLQGLFDFIMEDNTDDTSGVDILKDFQNESHHKNSFDANSFGIDFNPSNNITYNSEISDISNLNTCLQQKQKKPSKVKVKAPKNSNNYTTARSSMPPPIKMENAPGPDGVIREVLYACPHADCKDGNGKYIKTFTRPYNLKSHYKSAHTLERPYECEECGQTFVRKHDLKRHSNLHQGERPFKCPVCFKSFARADALTRHRKSVEGKMSLCDIKYDGKESDDCNIDLGQFFFNENPNVGLEFNQGGEFELEELFNVKQEFEVV</sequence>
<dbReference type="PANTHER" id="PTHR24388">
    <property type="entry name" value="ZINC FINGER PROTEIN"/>
    <property type="match status" value="1"/>
</dbReference>
<comment type="caution">
    <text evidence="14">The sequence shown here is derived from an EMBL/GenBank/DDBJ whole genome shotgun (WGS) entry which is preliminary data.</text>
</comment>
<dbReference type="InterPro" id="IPR013087">
    <property type="entry name" value="Znf_C2H2_type"/>
</dbReference>
<keyword evidence="6" id="KW-0862">Zinc</keyword>
<evidence type="ECO:0000256" key="7">
    <source>
        <dbReference type="ARBA" id="ARBA00023015"/>
    </source>
</evidence>
<dbReference type="EMBL" id="JADGJW010001499">
    <property type="protein sequence ID" value="KAJ3202937.1"/>
    <property type="molecule type" value="Genomic_DNA"/>
</dbReference>
<evidence type="ECO:0000256" key="6">
    <source>
        <dbReference type="ARBA" id="ARBA00022833"/>
    </source>
</evidence>
<keyword evidence="8" id="KW-0238">DNA-binding</keyword>
<evidence type="ECO:0000256" key="3">
    <source>
        <dbReference type="ARBA" id="ARBA00022723"/>
    </source>
</evidence>
<evidence type="ECO:0000256" key="2">
    <source>
        <dbReference type="ARBA" id="ARBA00006991"/>
    </source>
</evidence>
<dbReference type="InterPro" id="IPR036236">
    <property type="entry name" value="Znf_C2H2_sf"/>
</dbReference>
<evidence type="ECO:0000256" key="4">
    <source>
        <dbReference type="ARBA" id="ARBA00022737"/>
    </source>
</evidence>
<reference evidence="14" key="1">
    <citation type="submission" date="2020-05" db="EMBL/GenBank/DDBJ databases">
        <title>Phylogenomic resolution of chytrid fungi.</title>
        <authorList>
            <person name="Stajich J.E."/>
            <person name="Amses K."/>
            <person name="Simmons R."/>
            <person name="Seto K."/>
            <person name="Myers J."/>
            <person name="Bonds A."/>
            <person name="Quandt C.A."/>
            <person name="Barry K."/>
            <person name="Liu P."/>
            <person name="Grigoriev I."/>
            <person name="Longcore J.E."/>
            <person name="James T.Y."/>
        </authorList>
    </citation>
    <scope>NUCLEOTIDE SEQUENCE</scope>
    <source>
        <strain evidence="14">JEL0476</strain>
    </source>
</reference>
<keyword evidence="4" id="KW-0677">Repeat</keyword>
<keyword evidence="7" id="KW-0805">Transcription regulation</keyword>
<dbReference type="Pfam" id="PF00096">
    <property type="entry name" value="zf-C2H2"/>
    <property type="match status" value="2"/>
</dbReference>
<evidence type="ECO:0000313" key="14">
    <source>
        <dbReference type="EMBL" id="KAJ3202937.1"/>
    </source>
</evidence>
<comment type="subcellular location">
    <subcellularLocation>
        <location evidence="1">Nucleus</location>
    </subcellularLocation>
</comment>
<dbReference type="FunFam" id="3.30.160.60:FF:000094">
    <property type="entry name" value="Zinc finger protein 605"/>
    <property type="match status" value="1"/>
</dbReference>
<evidence type="ECO:0000256" key="12">
    <source>
        <dbReference type="SAM" id="MobiDB-lite"/>
    </source>
</evidence>
<dbReference type="Proteomes" id="UP001211065">
    <property type="component" value="Unassembled WGS sequence"/>
</dbReference>
<evidence type="ECO:0000313" key="15">
    <source>
        <dbReference type="Proteomes" id="UP001211065"/>
    </source>
</evidence>
<keyword evidence="9" id="KW-0804">Transcription</keyword>
<feature type="compositionally biased region" description="Basic residues" evidence="12">
    <location>
        <begin position="375"/>
        <end position="385"/>
    </location>
</feature>
<keyword evidence="10" id="KW-0539">Nucleus</keyword>
<evidence type="ECO:0000256" key="9">
    <source>
        <dbReference type="ARBA" id="ARBA00023163"/>
    </source>
</evidence>
<accession>A0AAD5XVW0</accession>
<dbReference type="PANTHER" id="PTHR24388:SF54">
    <property type="entry name" value="PROTEIN ESCARGOT"/>
    <property type="match status" value="1"/>
</dbReference>
<dbReference type="PROSITE" id="PS00028">
    <property type="entry name" value="ZINC_FINGER_C2H2_1"/>
    <property type="match status" value="1"/>
</dbReference>
<name>A0AAD5XVW0_9FUNG</name>
<dbReference type="AlphaFoldDB" id="A0AAD5XVW0"/>
<dbReference type="PROSITE" id="PS50157">
    <property type="entry name" value="ZINC_FINGER_C2H2_2"/>
    <property type="match status" value="3"/>
</dbReference>
<evidence type="ECO:0000256" key="11">
    <source>
        <dbReference type="PROSITE-ProRule" id="PRU00042"/>
    </source>
</evidence>
<dbReference type="GO" id="GO:0000981">
    <property type="term" value="F:DNA-binding transcription factor activity, RNA polymerase II-specific"/>
    <property type="evidence" value="ECO:0007669"/>
    <property type="project" value="TreeGrafter"/>
</dbReference>
<evidence type="ECO:0000256" key="5">
    <source>
        <dbReference type="ARBA" id="ARBA00022771"/>
    </source>
</evidence>
<evidence type="ECO:0000256" key="8">
    <source>
        <dbReference type="ARBA" id="ARBA00023125"/>
    </source>
</evidence>
<dbReference type="Gene3D" id="3.30.160.60">
    <property type="entry name" value="Classic Zinc Finger"/>
    <property type="match status" value="2"/>
</dbReference>
<dbReference type="GO" id="GO:0005634">
    <property type="term" value="C:nucleus"/>
    <property type="evidence" value="ECO:0007669"/>
    <property type="project" value="UniProtKB-SubCell"/>
</dbReference>
<gene>
    <name evidence="14" type="ORF">HK099_001658</name>
</gene>